<dbReference type="InterPro" id="IPR007067">
    <property type="entry name" value="Tail_sheath"/>
</dbReference>
<evidence type="ECO:0000259" key="2">
    <source>
        <dbReference type="Pfam" id="PF04984"/>
    </source>
</evidence>
<feature type="domain" description="Tail sheath protein subtilisin-like" evidence="2">
    <location>
        <begin position="205"/>
        <end position="361"/>
    </location>
</feature>
<evidence type="ECO:0000313" key="4">
    <source>
        <dbReference type="EMBL" id="CAB3764113.1"/>
    </source>
</evidence>
<evidence type="ECO:0000259" key="3">
    <source>
        <dbReference type="Pfam" id="PF17482"/>
    </source>
</evidence>
<organism evidence="4 5">
    <name type="scientific">Paraburkholderia humisilvae</name>
    <dbReference type="NCBI Taxonomy" id="627669"/>
    <lineage>
        <taxon>Bacteria</taxon>
        <taxon>Pseudomonadati</taxon>
        <taxon>Pseudomonadota</taxon>
        <taxon>Betaproteobacteria</taxon>
        <taxon>Burkholderiales</taxon>
        <taxon>Burkholderiaceae</taxon>
        <taxon>Paraburkholderia</taxon>
    </lineage>
</organism>
<dbReference type="RefSeq" id="WP_175228901.1">
    <property type="nucleotide sequence ID" value="NZ_CADIKH010000023.1"/>
</dbReference>
<feature type="domain" description="Tail sheath protein C-terminal" evidence="3">
    <location>
        <begin position="370"/>
        <end position="470"/>
    </location>
</feature>
<reference evidence="4 5" key="1">
    <citation type="submission" date="2020-04" db="EMBL/GenBank/DDBJ databases">
        <authorList>
            <person name="De Canck E."/>
        </authorList>
    </citation>
    <scope>NUCLEOTIDE SEQUENCE [LARGE SCALE GENOMIC DNA]</scope>
    <source>
        <strain evidence="4 5">LMG 29542</strain>
    </source>
</reference>
<evidence type="ECO:0000256" key="1">
    <source>
        <dbReference type="ARBA" id="ARBA00008005"/>
    </source>
</evidence>
<dbReference type="Pfam" id="PF17482">
    <property type="entry name" value="Phage_sheath_1C"/>
    <property type="match status" value="1"/>
</dbReference>
<dbReference type="PIRSF" id="PIRSF007349">
    <property type="entry name" value="Tsp_L"/>
    <property type="match status" value="1"/>
</dbReference>
<dbReference type="InterPro" id="IPR020287">
    <property type="entry name" value="Tail_sheath_C"/>
</dbReference>
<gene>
    <name evidence="4" type="ORF">LMG29542_04782</name>
</gene>
<protein>
    <submittedName>
        <fullName evidence="4">Uncharacterized protein</fullName>
    </submittedName>
</protein>
<dbReference type="Proteomes" id="UP000494363">
    <property type="component" value="Unassembled WGS sequence"/>
</dbReference>
<sequence length="474" mass="49545">MASKNISFSTIASGIRSPGQYMEFNTSLALRALPTNDQSMLIVGQRLQVGTVPALTPVQIFSSDLAGVYFGTGSLAHIAAIAALKANPYLTLTAIAVDDATAGQPASGTITFDGTSTSDGAFALFIGNTRVDIPVNSGDTAVDVATAMAAQITQTSALYVSAAAAEGVVTVKAKNKGETGNGIVLSQLNQASGITAEIVAMAGGLNDPDIEPALDKVFASQYNIIAPSWAQQDALTKTRSFLDSVSGAMEMRPAIASAGFPGTLAAGATLAGQLNSGRITLAWYPNSVSHPAEIAAGYGAVLASEPDPARPLNTLPIAGLDIVASELQAGRTEKELALHEGLTPLEVGPGDVVQIKRAVSTYLVNPQGIDDPALLDITTIRSLDYSRKAWRDRFGLRFPRSKLSTRIPPAVRSEMLDVAYELEDLEILQNIDANKDSFIFETDEQNIGQLNGKLPAPVVPGLHVFAAEIDLILG</sequence>
<dbReference type="EMBL" id="CADIKH010000023">
    <property type="protein sequence ID" value="CAB3764113.1"/>
    <property type="molecule type" value="Genomic_DNA"/>
</dbReference>
<evidence type="ECO:0000313" key="5">
    <source>
        <dbReference type="Proteomes" id="UP000494363"/>
    </source>
</evidence>
<keyword evidence="5" id="KW-1185">Reference proteome</keyword>
<dbReference type="InterPro" id="IPR035089">
    <property type="entry name" value="Phage_sheath_subtilisin"/>
</dbReference>
<proteinExistence type="inferred from homology"/>
<dbReference type="AlphaFoldDB" id="A0A6J5ECX7"/>
<accession>A0A6J5ECX7</accession>
<dbReference type="Pfam" id="PF04984">
    <property type="entry name" value="Phage_sheath_1"/>
    <property type="match status" value="1"/>
</dbReference>
<name>A0A6J5ECX7_9BURK</name>
<comment type="similarity">
    <text evidence="1">Belongs to the myoviridae tail sheath protein family.</text>
</comment>